<evidence type="ECO:0000313" key="3">
    <source>
        <dbReference type="EMBL" id="MFD2798385.1"/>
    </source>
</evidence>
<dbReference type="InterPro" id="IPR032466">
    <property type="entry name" value="Metal_Hydrolase"/>
</dbReference>
<dbReference type="Gene3D" id="3.20.20.140">
    <property type="entry name" value="Metal-dependent hydrolases"/>
    <property type="match status" value="1"/>
</dbReference>
<reference evidence="4" key="1">
    <citation type="journal article" date="2019" name="Int. J. Syst. Evol. Microbiol.">
        <title>The Global Catalogue of Microorganisms (GCM) 10K type strain sequencing project: providing services to taxonomists for standard genome sequencing and annotation.</title>
        <authorList>
            <consortium name="The Broad Institute Genomics Platform"/>
            <consortium name="The Broad Institute Genome Sequencing Center for Infectious Disease"/>
            <person name="Wu L."/>
            <person name="Ma J."/>
        </authorList>
    </citation>
    <scope>NUCLEOTIDE SEQUENCE [LARGE SCALE GENOMIC DNA]</scope>
    <source>
        <strain evidence="4">IBRC-M 10906</strain>
    </source>
</reference>
<accession>A0ABW5W798</accession>
<proteinExistence type="predicted"/>
<dbReference type="Pfam" id="PF04909">
    <property type="entry name" value="Amidohydro_2"/>
    <property type="match status" value="1"/>
</dbReference>
<dbReference type="Proteomes" id="UP001597478">
    <property type="component" value="Unassembled WGS sequence"/>
</dbReference>
<dbReference type="SUPFAM" id="SSF51556">
    <property type="entry name" value="Metallo-dependent hydrolases"/>
    <property type="match status" value="1"/>
</dbReference>
<keyword evidence="1" id="KW-0456">Lyase</keyword>
<sequence length="378" mass="43294">MTQVAPKHLQTSNTLENVLIVDTDVHVHESPGELAPYCDMPWRVALENIADRPETYLDIPSFSPGVSDGSYQAKFPTAHEGARMVWTKEQMRTELNQLDVDLGLLFPDHLLKLPVLTQTEYAAAIARAYNRWLVEKWTSQKDGLLGLIVACTHDPEDAAREIAKYADHPDIVGVYLPCAGLDPLWGNRKYHPIFEAAQHYELPVLLHSVTVTHPVFPFNNHGFDTELARHTTSHTFSIMVNLVDMITRGIFVRYPRLKVGVSEAGISWMPWLMLRMDKEYLERRRDVPFLKEKPSHYLKQVHVCTQPIEEPDDLADLVKVMELYQGENTTMFASDWPHHDFDHPMKFAQVPFTEEVLRKVMGENACRFLNIDATGRKL</sequence>
<organism evidence="3 4">
    <name type="scientific">Prauserella oleivorans</name>
    <dbReference type="NCBI Taxonomy" id="1478153"/>
    <lineage>
        <taxon>Bacteria</taxon>
        <taxon>Bacillati</taxon>
        <taxon>Actinomycetota</taxon>
        <taxon>Actinomycetes</taxon>
        <taxon>Pseudonocardiales</taxon>
        <taxon>Pseudonocardiaceae</taxon>
        <taxon>Prauserella</taxon>
    </lineage>
</organism>
<keyword evidence="4" id="KW-1185">Reference proteome</keyword>
<dbReference type="EMBL" id="JBHUOF010000003">
    <property type="protein sequence ID" value="MFD2798385.1"/>
    <property type="molecule type" value="Genomic_DNA"/>
</dbReference>
<evidence type="ECO:0000313" key="4">
    <source>
        <dbReference type="Proteomes" id="UP001597478"/>
    </source>
</evidence>
<dbReference type="RefSeq" id="WP_377383999.1">
    <property type="nucleotide sequence ID" value="NZ_JBHSAN010000001.1"/>
</dbReference>
<dbReference type="PANTHER" id="PTHR21240:SF28">
    <property type="entry name" value="ISO-OROTATE DECARBOXYLASE (EUROFUNG)"/>
    <property type="match status" value="1"/>
</dbReference>
<feature type="domain" description="Amidohydrolase-related" evidence="2">
    <location>
        <begin position="24"/>
        <end position="370"/>
    </location>
</feature>
<name>A0ABW5W798_9PSEU</name>
<protein>
    <submittedName>
        <fullName evidence="3">Amidohydrolase family protein</fullName>
    </submittedName>
</protein>
<evidence type="ECO:0000256" key="1">
    <source>
        <dbReference type="ARBA" id="ARBA00023239"/>
    </source>
</evidence>
<gene>
    <name evidence="3" type="ORF">ACFS2C_03140</name>
</gene>
<dbReference type="PANTHER" id="PTHR21240">
    <property type="entry name" value="2-AMINO-3-CARBOXYLMUCONATE-6-SEMIALDEHYDE DECARBOXYLASE"/>
    <property type="match status" value="1"/>
</dbReference>
<dbReference type="InterPro" id="IPR032465">
    <property type="entry name" value="ACMSD"/>
</dbReference>
<dbReference type="InterPro" id="IPR006680">
    <property type="entry name" value="Amidohydro-rel"/>
</dbReference>
<comment type="caution">
    <text evidence="3">The sequence shown here is derived from an EMBL/GenBank/DDBJ whole genome shotgun (WGS) entry which is preliminary data.</text>
</comment>
<evidence type="ECO:0000259" key="2">
    <source>
        <dbReference type="Pfam" id="PF04909"/>
    </source>
</evidence>